<protein>
    <submittedName>
        <fullName evidence="1">Uncharacterized protein</fullName>
    </submittedName>
</protein>
<dbReference type="EMBL" id="JAMFLX010000004">
    <property type="protein sequence ID" value="MCL6269171.1"/>
    <property type="molecule type" value="Genomic_DNA"/>
</dbReference>
<dbReference type="RefSeq" id="WP_249698096.1">
    <property type="nucleotide sequence ID" value="NZ_JAMFLX010000004.1"/>
</dbReference>
<dbReference type="Proteomes" id="UP001203338">
    <property type="component" value="Unassembled WGS sequence"/>
</dbReference>
<dbReference type="SUPFAM" id="SSF55486">
    <property type="entry name" value="Metalloproteases ('zincins'), catalytic domain"/>
    <property type="match status" value="1"/>
</dbReference>
<name>A0ABT0PDR5_9GAMM</name>
<organism evidence="1 2">
    <name type="scientific">Parendozoicomonas callyspongiae</name>
    <dbReference type="NCBI Taxonomy" id="2942213"/>
    <lineage>
        <taxon>Bacteria</taxon>
        <taxon>Pseudomonadati</taxon>
        <taxon>Pseudomonadota</taxon>
        <taxon>Gammaproteobacteria</taxon>
        <taxon>Oceanospirillales</taxon>
        <taxon>Endozoicomonadaceae</taxon>
        <taxon>Parendozoicomonas</taxon>
    </lineage>
</organism>
<evidence type="ECO:0000313" key="1">
    <source>
        <dbReference type="EMBL" id="MCL6269171.1"/>
    </source>
</evidence>
<accession>A0ABT0PDR5</accession>
<gene>
    <name evidence="1" type="ORF">M3P05_04335</name>
</gene>
<sequence length="366" mass="41411">MRLFKLSLQLLGTLSLAIASLGVVQAEMLSLEQDGASQITSRVINKSAVYSSVEGADAPVLFSYQGRNGEKVVSIGERLPLKVRKDGVDMGMAQHKTQIDGNEAIALIDGSSLHLSYREQVGENSERIHATLEGNQARESIWQSEVEKGDKPLDIDLELQTPEELRETEQDINTAYSGNQPVTIYVFVHNDVKESDKKLTKELFTWWVGQMNKVNERHMSKGNPSLFSEVIVDFRSDNRIQSFNYKGTPADKLKELAVEFRRYKQGNGIVGSYRRNKFLLVTEQMMNWQTLGVAYVGGQYGMAADDDDQVAAHEIGHMFSGLHENADIWYTGWWCETVLYWQHLPFRASCHKYTKKNMDAIADYLD</sequence>
<reference evidence="1 2" key="1">
    <citation type="submission" date="2022-05" db="EMBL/GenBank/DDBJ databases">
        <authorList>
            <person name="Park J.-S."/>
        </authorList>
    </citation>
    <scope>NUCLEOTIDE SEQUENCE [LARGE SCALE GENOMIC DNA]</scope>
    <source>
        <strain evidence="1 2">2012CJ34-2</strain>
    </source>
</reference>
<comment type="caution">
    <text evidence="1">The sequence shown here is derived from an EMBL/GenBank/DDBJ whole genome shotgun (WGS) entry which is preliminary data.</text>
</comment>
<evidence type="ECO:0000313" key="2">
    <source>
        <dbReference type="Proteomes" id="UP001203338"/>
    </source>
</evidence>
<keyword evidence="2" id="KW-1185">Reference proteome</keyword>
<proteinExistence type="predicted"/>